<feature type="active site" evidence="4">
    <location>
        <position position="298"/>
    </location>
</feature>
<dbReference type="EMBL" id="FNWJ01000001">
    <property type="protein sequence ID" value="SEH10408.1"/>
    <property type="molecule type" value="Genomic_DNA"/>
</dbReference>
<dbReference type="InterPro" id="IPR012394">
    <property type="entry name" value="Aldehyde_DH_NAD(P)"/>
</dbReference>
<protein>
    <recommendedName>
        <fullName evidence="3">Aldehyde dehydrogenase</fullName>
    </recommendedName>
</protein>
<evidence type="ECO:0000256" key="7">
    <source>
        <dbReference type="SAM" id="MobiDB-lite"/>
    </source>
</evidence>
<dbReference type="AlphaFoldDB" id="A0A1H6FJR6"/>
<dbReference type="NCBIfam" id="NF006916">
    <property type="entry name" value="PRK09407.1"/>
    <property type="match status" value="1"/>
</dbReference>
<name>A0A1H6FJR6_THEAL</name>
<dbReference type="SUPFAM" id="SSF53720">
    <property type="entry name" value="ALDH-like"/>
    <property type="match status" value="1"/>
</dbReference>
<dbReference type="Proteomes" id="UP000222056">
    <property type="component" value="Unassembled WGS sequence"/>
</dbReference>
<dbReference type="Pfam" id="PF00171">
    <property type="entry name" value="Aldedh"/>
    <property type="match status" value="1"/>
</dbReference>
<dbReference type="InterPro" id="IPR016163">
    <property type="entry name" value="Ald_DH_C"/>
</dbReference>
<dbReference type="InterPro" id="IPR029510">
    <property type="entry name" value="Ald_DH_CS_GLU"/>
</dbReference>
<dbReference type="PIRSF" id="PIRSF036492">
    <property type="entry name" value="ALDH"/>
    <property type="match status" value="1"/>
</dbReference>
<keyword evidence="10" id="KW-1185">Reference proteome</keyword>
<dbReference type="PROSITE" id="PS00687">
    <property type="entry name" value="ALDEHYDE_DEHYDR_GLU"/>
    <property type="match status" value="1"/>
</dbReference>
<dbReference type="InterPro" id="IPR016161">
    <property type="entry name" value="Ald_DH/histidinol_DH"/>
</dbReference>
<dbReference type="Gene3D" id="3.40.309.10">
    <property type="entry name" value="Aldehyde Dehydrogenase, Chain A, domain 2"/>
    <property type="match status" value="1"/>
</dbReference>
<evidence type="ECO:0000256" key="5">
    <source>
        <dbReference type="PROSITE-ProRule" id="PRU10007"/>
    </source>
</evidence>
<evidence type="ECO:0000313" key="10">
    <source>
        <dbReference type="Proteomes" id="UP000222056"/>
    </source>
</evidence>
<dbReference type="GO" id="GO:0016620">
    <property type="term" value="F:oxidoreductase activity, acting on the aldehyde or oxo group of donors, NAD or NADP as acceptor"/>
    <property type="evidence" value="ECO:0007669"/>
    <property type="project" value="InterPro"/>
</dbReference>
<dbReference type="RefSeq" id="WP_093115505.1">
    <property type="nucleotide sequence ID" value="NZ_FNWJ01000001.1"/>
</dbReference>
<evidence type="ECO:0000256" key="2">
    <source>
        <dbReference type="ARBA" id="ARBA00023002"/>
    </source>
</evidence>
<evidence type="ECO:0000259" key="8">
    <source>
        <dbReference type="Pfam" id="PF00171"/>
    </source>
</evidence>
<dbReference type="InterPro" id="IPR015590">
    <property type="entry name" value="Aldehyde_DH_dom"/>
</dbReference>
<evidence type="ECO:0000313" key="9">
    <source>
        <dbReference type="EMBL" id="SEH10408.1"/>
    </source>
</evidence>
<organism evidence="9 10">
    <name type="scientific">Thermoleophilum album</name>
    <dbReference type="NCBI Taxonomy" id="29539"/>
    <lineage>
        <taxon>Bacteria</taxon>
        <taxon>Bacillati</taxon>
        <taxon>Actinomycetota</taxon>
        <taxon>Thermoleophilia</taxon>
        <taxon>Thermoleophilales</taxon>
        <taxon>Thermoleophilaceae</taxon>
        <taxon>Thermoleophilum</taxon>
    </lineage>
</organism>
<dbReference type="InterPro" id="IPR016162">
    <property type="entry name" value="Ald_DH_N"/>
</dbReference>
<gene>
    <name evidence="9" type="ORF">SAMN02745716_0257</name>
</gene>
<feature type="domain" description="Aldehyde dehydrogenase" evidence="8">
    <location>
        <begin position="31"/>
        <end position="489"/>
    </location>
</feature>
<proteinExistence type="inferred from homology"/>
<dbReference type="CDD" id="cd07099">
    <property type="entry name" value="ALDH_DDALDH"/>
    <property type="match status" value="1"/>
</dbReference>
<dbReference type="OrthoDB" id="6882680at2"/>
<accession>A0A1H6FJR6</accession>
<dbReference type="Gene3D" id="3.40.605.10">
    <property type="entry name" value="Aldehyde Dehydrogenase, Chain A, domain 1"/>
    <property type="match status" value="1"/>
</dbReference>
<reference evidence="10" key="1">
    <citation type="submission" date="2016-10" db="EMBL/GenBank/DDBJ databases">
        <authorList>
            <person name="Varghese N."/>
            <person name="Submissions S."/>
        </authorList>
    </citation>
    <scope>NUCLEOTIDE SEQUENCE [LARGE SCALE GENOMIC DNA]</scope>
    <source>
        <strain evidence="10">ATCC 35263</strain>
    </source>
</reference>
<dbReference type="PANTHER" id="PTHR11699">
    <property type="entry name" value="ALDEHYDE DEHYDROGENASE-RELATED"/>
    <property type="match status" value="1"/>
</dbReference>
<evidence type="ECO:0000256" key="3">
    <source>
        <dbReference type="PIRNR" id="PIRNR036492"/>
    </source>
</evidence>
<sequence>MAEVETAGKTGAEREGNGAKATANEGPRATEQAELEVRNPATGEVIARVPQVDSQRLHEMVERARAAQPAWEALGFEGRGRLLRALQQWILRNDTRIADTIVAENGKAFEDALLAEVGYAAQALAFWAKRAPKYLADEKVRSNSPFVFGRKMLVRYAPVGLVGVIGPWNYPLTNNFGDCIPALAAGNAVILKPASLTPLTSLLLAEGAREVGFPEDVFQVAVMPGSLAGELIDAADYVMFTGSTEVGRKVMERAARTLTPVGLELGGKDPMIVLADADLERAANAAVHYSMQNTGQTCISIERVYVEEPVYDEFVRLVVEKVQNLRVGKPGGPGAVDVGAMTSPDQLELVERHVRDAVEKGARVLTGGKRREGEGLFFEPTVLVDVNHSMLCMREETFGPTLPIMKVRDVEEAIRLANDSPYGLQASVWTKDTAKGARIARQVQSGVCCVNDAMVNYMALELPMGGWKASGLGSRHGADGIRKYTKKQSILITRFAPKRDLHMFPYRQRTTRLLERLLKLLYGRRARR</sequence>
<dbReference type="FunFam" id="3.40.309.10:FF:000009">
    <property type="entry name" value="Aldehyde dehydrogenase A"/>
    <property type="match status" value="1"/>
</dbReference>
<evidence type="ECO:0000256" key="6">
    <source>
        <dbReference type="RuleBase" id="RU003345"/>
    </source>
</evidence>
<keyword evidence="2 3" id="KW-0560">Oxidoreductase</keyword>
<dbReference type="STRING" id="29539.SAMN02745716_0257"/>
<comment type="similarity">
    <text evidence="1 3 6">Belongs to the aldehyde dehydrogenase family.</text>
</comment>
<feature type="region of interest" description="Disordered" evidence="7">
    <location>
        <begin position="1"/>
        <end position="35"/>
    </location>
</feature>
<dbReference type="GO" id="GO:0006081">
    <property type="term" value="P:aldehyde metabolic process"/>
    <property type="evidence" value="ECO:0007669"/>
    <property type="project" value="InterPro"/>
</dbReference>
<feature type="active site" evidence="4 5">
    <location>
        <position position="264"/>
    </location>
</feature>
<evidence type="ECO:0000256" key="4">
    <source>
        <dbReference type="PIRSR" id="PIRSR036492-1"/>
    </source>
</evidence>
<evidence type="ECO:0000256" key="1">
    <source>
        <dbReference type="ARBA" id="ARBA00009986"/>
    </source>
</evidence>